<protein>
    <submittedName>
        <fullName evidence="2">Uncharacterized protein</fullName>
    </submittedName>
</protein>
<accession>A0A839U7I0</accession>
<sequence length="80" mass="8836">MTQQNLRADSSIGQSVRIISAAWSAEVTTGSLEEDMSSGAARFAFIQAAKEAENYVDKPEGRPPTGKLTRWHKSRPRRMA</sequence>
<reference evidence="2 3" key="1">
    <citation type="submission" date="2020-08" db="EMBL/GenBank/DDBJ databases">
        <title>Genomic Encyclopedia of Type Strains, Phase III (KMG-III): the genomes of soil and plant-associated and newly described type strains.</title>
        <authorList>
            <person name="Whitman W."/>
        </authorList>
    </citation>
    <scope>NUCLEOTIDE SEQUENCE [LARGE SCALE GENOMIC DNA]</scope>
    <source>
        <strain evidence="2 3">CECT 7015</strain>
    </source>
</reference>
<dbReference type="AlphaFoldDB" id="A0A839U7I0"/>
<gene>
    <name evidence="2" type="ORF">FHS21_001361</name>
</gene>
<organism evidence="2 3">
    <name type="scientific">Phyllobacterium trifolii</name>
    <dbReference type="NCBI Taxonomy" id="300193"/>
    <lineage>
        <taxon>Bacteria</taxon>
        <taxon>Pseudomonadati</taxon>
        <taxon>Pseudomonadota</taxon>
        <taxon>Alphaproteobacteria</taxon>
        <taxon>Hyphomicrobiales</taxon>
        <taxon>Phyllobacteriaceae</taxon>
        <taxon>Phyllobacterium</taxon>
    </lineage>
</organism>
<dbReference type="EMBL" id="JACHXN010000003">
    <property type="protein sequence ID" value="MBB3144960.1"/>
    <property type="molecule type" value="Genomic_DNA"/>
</dbReference>
<evidence type="ECO:0000313" key="2">
    <source>
        <dbReference type="EMBL" id="MBB3144960.1"/>
    </source>
</evidence>
<proteinExistence type="predicted"/>
<feature type="compositionally biased region" description="Basic residues" evidence="1">
    <location>
        <begin position="69"/>
        <end position="80"/>
    </location>
</feature>
<comment type="caution">
    <text evidence="2">The sequence shown here is derived from an EMBL/GenBank/DDBJ whole genome shotgun (WGS) entry which is preliminary data.</text>
</comment>
<keyword evidence="3" id="KW-1185">Reference proteome</keyword>
<name>A0A839U7I0_9HYPH</name>
<dbReference type="Proteomes" id="UP000554520">
    <property type="component" value="Unassembled WGS sequence"/>
</dbReference>
<feature type="region of interest" description="Disordered" evidence="1">
    <location>
        <begin position="55"/>
        <end position="80"/>
    </location>
</feature>
<evidence type="ECO:0000256" key="1">
    <source>
        <dbReference type="SAM" id="MobiDB-lite"/>
    </source>
</evidence>
<evidence type="ECO:0000313" key="3">
    <source>
        <dbReference type="Proteomes" id="UP000554520"/>
    </source>
</evidence>